<keyword evidence="2" id="KW-1133">Transmembrane helix</keyword>
<dbReference type="EMBL" id="KZ293481">
    <property type="protein sequence ID" value="PBK60846.1"/>
    <property type="molecule type" value="Genomic_DNA"/>
</dbReference>
<evidence type="ECO:0000313" key="4">
    <source>
        <dbReference type="Proteomes" id="UP000218334"/>
    </source>
</evidence>
<proteinExistence type="predicted"/>
<keyword evidence="4" id="KW-1185">Reference proteome</keyword>
<dbReference type="Proteomes" id="UP000218334">
    <property type="component" value="Unassembled WGS sequence"/>
</dbReference>
<accession>A0A2H3BCS8</accession>
<reference evidence="4" key="1">
    <citation type="journal article" date="2017" name="Nat. Ecol. Evol.">
        <title>Genome expansion and lineage-specific genetic innovations in the forest pathogenic fungi Armillaria.</title>
        <authorList>
            <person name="Sipos G."/>
            <person name="Prasanna A.N."/>
            <person name="Walter M.C."/>
            <person name="O'Connor E."/>
            <person name="Balint B."/>
            <person name="Krizsan K."/>
            <person name="Kiss B."/>
            <person name="Hess J."/>
            <person name="Varga T."/>
            <person name="Slot J."/>
            <person name="Riley R."/>
            <person name="Boka B."/>
            <person name="Rigling D."/>
            <person name="Barry K."/>
            <person name="Lee J."/>
            <person name="Mihaltcheva S."/>
            <person name="LaButti K."/>
            <person name="Lipzen A."/>
            <person name="Waldron R."/>
            <person name="Moloney N.M."/>
            <person name="Sperisen C."/>
            <person name="Kredics L."/>
            <person name="Vagvoelgyi C."/>
            <person name="Patrignani A."/>
            <person name="Fitzpatrick D."/>
            <person name="Nagy I."/>
            <person name="Doyle S."/>
            <person name="Anderson J.B."/>
            <person name="Grigoriev I.V."/>
            <person name="Gueldener U."/>
            <person name="Muensterkoetter M."/>
            <person name="Nagy L.G."/>
        </authorList>
    </citation>
    <scope>NUCLEOTIDE SEQUENCE [LARGE SCALE GENOMIC DNA]</scope>
    <source>
        <strain evidence="4">28-4</strain>
    </source>
</reference>
<evidence type="ECO:0000313" key="3">
    <source>
        <dbReference type="EMBL" id="PBK60846.1"/>
    </source>
</evidence>
<name>A0A2H3BCS8_9AGAR</name>
<keyword evidence="2" id="KW-0812">Transmembrane</keyword>
<evidence type="ECO:0000256" key="1">
    <source>
        <dbReference type="SAM" id="MobiDB-lite"/>
    </source>
</evidence>
<feature type="transmembrane region" description="Helical" evidence="2">
    <location>
        <begin position="120"/>
        <end position="143"/>
    </location>
</feature>
<feature type="compositionally biased region" description="Basic and acidic residues" evidence="1">
    <location>
        <begin position="283"/>
        <end position="295"/>
    </location>
</feature>
<feature type="region of interest" description="Disordered" evidence="1">
    <location>
        <begin position="235"/>
        <end position="335"/>
    </location>
</feature>
<feature type="transmembrane region" description="Helical" evidence="2">
    <location>
        <begin position="48"/>
        <end position="72"/>
    </location>
</feature>
<organism evidence="3 4">
    <name type="scientific">Armillaria solidipes</name>
    <dbReference type="NCBI Taxonomy" id="1076256"/>
    <lineage>
        <taxon>Eukaryota</taxon>
        <taxon>Fungi</taxon>
        <taxon>Dikarya</taxon>
        <taxon>Basidiomycota</taxon>
        <taxon>Agaricomycotina</taxon>
        <taxon>Agaricomycetes</taxon>
        <taxon>Agaricomycetidae</taxon>
        <taxon>Agaricales</taxon>
        <taxon>Marasmiineae</taxon>
        <taxon>Physalacriaceae</taxon>
        <taxon>Armillaria</taxon>
    </lineage>
</organism>
<keyword evidence="2" id="KW-0472">Membrane</keyword>
<feature type="transmembrane region" description="Helical" evidence="2">
    <location>
        <begin position="79"/>
        <end position="100"/>
    </location>
</feature>
<gene>
    <name evidence="3" type="ORF">ARMSODRAFT_1065937</name>
</gene>
<evidence type="ECO:0000256" key="2">
    <source>
        <dbReference type="SAM" id="Phobius"/>
    </source>
</evidence>
<sequence length="335" mass="37258">MTAILILLYVVTTIDFIINWLHISSTFVHNNQSFRTIYTFCTIDRISFVIVTATSSVICIILSDSIIIWRCWIIWGQRWLTILLPVLFLFASIVCLKPSVAFKVIATYKEYINSDPTHLILGFLLYPSFVLAMTLWCTLLIVYRIISVAWTGNGLRAYRHAIEILVESSALYSIILIFYVALYAYGSSLLIYFDLVAVIARGVAPTLLVGRVAAGHARPDDSWHGSVISGSLHFGTHSRSQNSQQDSMMSSDLEAQVAQQDINDKSGHFSMVDSQEDPANKGPVHEDSPEALGERVEDDGGGNSENVVHGDDFEDQLNGPEDPLTEPAVLVVQRD</sequence>
<feature type="transmembrane region" description="Helical" evidence="2">
    <location>
        <begin position="164"/>
        <end position="185"/>
    </location>
</feature>
<protein>
    <submittedName>
        <fullName evidence="3">Uncharacterized protein</fullName>
    </submittedName>
</protein>
<feature type="transmembrane region" description="Helical" evidence="2">
    <location>
        <begin position="7"/>
        <end position="28"/>
    </location>
</feature>
<dbReference type="AlphaFoldDB" id="A0A2H3BCS8"/>
<feature type="compositionally biased region" description="Low complexity" evidence="1">
    <location>
        <begin position="238"/>
        <end position="252"/>
    </location>
</feature>